<evidence type="ECO:0000256" key="7">
    <source>
        <dbReference type="RuleBase" id="RU362091"/>
    </source>
</evidence>
<feature type="transmembrane region" description="Helical" evidence="8">
    <location>
        <begin position="76"/>
        <end position="96"/>
    </location>
</feature>
<evidence type="ECO:0000313" key="9">
    <source>
        <dbReference type="EMBL" id="QEN07316.1"/>
    </source>
</evidence>
<feature type="transmembrane region" description="Helical" evidence="8">
    <location>
        <begin position="6"/>
        <end position="24"/>
    </location>
</feature>
<feature type="transmembrane region" description="Helical" evidence="8">
    <location>
        <begin position="387"/>
        <end position="408"/>
    </location>
</feature>
<evidence type="ECO:0000256" key="2">
    <source>
        <dbReference type="ARBA" id="ARBA00006434"/>
    </source>
</evidence>
<feature type="transmembrane region" description="Helical" evidence="8">
    <location>
        <begin position="302"/>
        <end position="327"/>
    </location>
</feature>
<comment type="subcellular location">
    <subcellularLocation>
        <location evidence="1">Membrane</location>
        <topology evidence="1">Multi-pass membrane protein</topology>
    </subcellularLocation>
</comment>
<dbReference type="Pfam" id="PF00474">
    <property type="entry name" value="SSF"/>
    <property type="match status" value="1"/>
</dbReference>
<dbReference type="InterPro" id="IPR050277">
    <property type="entry name" value="Sodium:Solute_Symporter"/>
</dbReference>
<dbReference type="InterPro" id="IPR038377">
    <property type="entry name" value="Na/Glc_symporter_sf"/>
</dbReference>
<dbReference type="PANTHER" id="PTHR48086">
    <property type="entry name" value="SODIUM/PROLINE SYMPORTER-RELATED"/>
    <property type="match status" value="1"/>
</dbReference>
<evidence type="ECO:0000256" key="6">
    <source>
        <dbReference type="ARBA" id="ARBA00023136"/>
    </source>
</evidence>
<keyword evidence="3" id="KW-0813">Transport</keyword>
<name>A0A5C1QLA5_9SPIO</name>
<feature type="transmembrane region" description="Helical" evidence="8">
    <location>
        <begin position="149"/>
        <end position="172"/>
    </location>
</feature>
<sequence length="474" mass="49740">MGSMLISIIVVVYLLIMMGVGVFASKRVKTSTDFALAGRKLGPFLLAGTLAATNIGGGTSLGIAEKAFGQWGLSSVWYVITAAIAFIVLAFIAPKLRSTMSVTISDFFEKRYGPANALVTALVMSLPMIGLTAVQIIASSVILSVMTGWSYVISVLIVTVVVTIYSVMGGLWGVAITDAIQSTLILVGTALAVPYAMHAAGGWSTIVSHIPEQQMSFTDGIGIKTIISLTLMYIASFAVGPEVIQRYYGGRDEKAVRNGSILGGLICIAYAILPAVLGLAAFAMVQQGIIDTALITSQGTRYILPVLAVQTMPPILVGVLFAALISATMSSADSDMLAAGTIISNDIYKKYIDKKADDNRLLLVNRIVMIICGLLSMGIALTNTKSIIGILMFSFSLRAGGAFIPYIVGHYSNKAGAIASMASLVSGSVAVLLFQTKISFFGMDPVVPGVLISAVVFFGITAIAGNKKTVNEIK</sequence>
<dbReference type="RefSeq" id="WP_149485397.1">
    <property type="nucleotide sequence ID" value="NZ_CP036150.1"/>
</dbReference>
<dbReference type="EMBL" id="CP036150">
    <property type="protein sequence ID" value="QEN07316.1"/>
    <property type="molecule type" value="Genomic_DNA"/>
</dbReference>
<feature type="transmembrane region" description="Helical" evidence="8">
    <location>
        <begin position="415"/>
        <end position="434"/>
    </location>
</feature>
<dbReference type="PROSITE" id="PS50283">
    <property type="entry name" value="NA_SOLUT_SYMP_3"/>
    <property type="match status" value="1"/>
</dbReference>
<feature type="transmembrane region" description="Helical" evidence="8">
    <location>
        <begin position="261"/>
        <end position="282"/>
    </location>
</feature>
<reference evidence="9 10" key="1">
    <citation type="submission" date="2019-02" db="EMBL/GenBank/DDBJ databases">
        <title>Complete Genome Sequence and Methylome Analysis of free living Spirochaetas.</title>
        <authorList>
            <person name="Fomenkov A."/>
            <person name="Dubinina G."/>
            <person name="Leshcheva N."/>
            <person name="Mikheeva N."/>
            <person name="Grabovich M."/>
            <person name="Vincze T."/>
            <person name="Roberts R.J."/>
        </authorList>
    </citation>
    <scope>NUCLEOTIDE SEQUENCE [LARGE SCALE GENOMIC DNA]</scope>
    <source>
        <strain evidence="9 10">K2</strain>
    </source>
</reference>
<comment type="similarity">
    <text evidence="2 7">Belongs to the sodium:solute symporter (SSF) (TC 2.A.21) family.</text>
</comment>
<feature type="transmembrane region" description="Helical" evidence="8">
    <location>
        <begin position="221"/>
        <end position="240"/>
    </location>
</feature>
<organism evidence="9 10">
    <name type="scientific">Oceanispirochaeta crateris</name>
    <dbReference type="NCBI Taxonomy" id="2518645"/>
    <lineage>
        <taxon>Bacteria</taxon>
        <taxon>Pseudomonadati</taxon>
        <taxon>Spirochaetota</taxon>
        <taxon>Spirochaetia</taxon>
        <taxon>Spirochaetales</taxon>
        <taxon>Spirochaetaceae</taxon>
        <taxon>Oceanispirochaeta</taxon>
    </lineage>
</organism>
<dbReference type="PANTHER" id="PTHR48086:SF7">
    <property type="entry name" value="SODIUM-SOLUTE SYMPORTER-RELATED"/>
    <property type="match status" value="1"/>
</dbReference>
<evidence type="ECO:0000256" key="1">
    <source>
        <dbReference type="ARBA" id="ARBA00004141"/>
    </source>
</evidence>
<protein>
    <submittedName>
        <fullName evidence="9">Sodium:solute symporter family protein</fullName>
    </submittedName>
</protein>
<dbReference type="AlphaFoldDB" id="A0A5C1QLA5"/>
<dbReference type="InterPro" id="IPR001734">
    <property type="entry name" value="Na/solute_symporter"/>
</dbReference>
<dbReference type="OrthoDB" id="9810181at2"/>
<dbReference type="GO" id="GO:0022857">
    <property type="term" value="F:transmembrane transporter activity"/>
    <property type="evidence" value="ECO:0007669"/>
    <property type="project" value="InterPro"/>
</dbReference>
<keyword evidence="4 8" id="KW-0812">Transmembrane</keyword>
<dbReference type="GO" id="GO:0005886">
    <property type="term" value="C:plasma membrane"/>
    <property type="evidence" value="ECO:0007669"/>
    <property type="project" value="TreeGrafter"/>
</dbReference>
<feature type="transmembrane region" description="Helical" evidence="8">
    <location>
        <begin position="361"/>
        <end position="381"/>
    </location>
</feature>
<dbReference type="CDD" id="cd10322">
    <property type="entry name" value="SLC5sbd"/>
    <property type="match status" value="1"/>
</dbReference>
<keyword evidence="10" id="KW-1185">Reference proteome</keyword>
<dbReference type="Proteomes" id="UP000324209">
    <property type="component" value="Chromosome"/>
</dbReference>
<feature type="transmembrane region" description="Helical" evidence="8">
    <location>
        <begin position="44"/>
        <end position="64"/>
    </location>
</feature>
<accession>A0A5C1QLA5</accession>
<feature type="transmembrane region" description="Helical" evidence="8">
    <location>
        <begin position="184"/>
        <end position="201"/>
    </location>
</feature>
<dbReference type="Gene3D" id="1.20.1730.10">
    <property type="entry name" value="Sodium/glucose cotransporter"/>
    <property type="match status" value="1"/>
</dbReference>
<keyword evidence="6 8" id="KW-0472">Membrane</keyword>
<feature type="transmembrane region" description="Helical" evidence="8">
    <location>
        <begin position="446"/>
        <end position="465"/>
    </location>
</feature>
<proteinExistence type="inferred from homology"/>
<gene>
    <name evidence="9" type="ORF">EXM22_04675</name>
</gene>
<evidence type="ECO:0000256" key="8">
    <source>
        <dbReference type="SAM" id="Phobius"/>
    </source>
</evidence>
<evidence type="ECO:0000256" key="3">
    <source>
        <dbReference type="ARBA" id="ARBA00022448"/>
    </source>
</evidence>
<dbReference type="KEGG" id="ock:EXM22_04675"/>
<keyword evidence="5 8" id="KW-1133">Transmembrane helix</keyword>
<evidence type="ECO:0000256" key="4">
    <source>
        <dbReference type="ARBA" id="ARBA00022692"/>
    </source>
</evidence>
<feature type="transmembrane region" description="Helical" evidence="8">
    <location>
        <begin position="117"/>
        <end position="143"/>
    </location>
</feature>
<evidence type="ECO:0000313" key="10">
    <source>
        <dbReference type="Proteomes" id="UP000324209"/>
    </source>
</evidence>
<evidence type="ECO:0000256" key="5">
    <source>
        <dbReference type="ARBA" id="ARBA00022989"/>
    </source>
</evidence>